<organism evidence="2 3">
    <name type="scientific">Roseateles subflavus</name>
    <dbReference type="NCBI Taxonomy" id="3053353"/>
    <lineage>
        <taxon>Bacteria</taxon>
        <taxon>Pseudomonadati</taxon>
        <taxon>Pseudomonadota</taxon>
        <taxon>Betaproteobacteria</taxon>
        <taxon>Burkholderiales</taxon>
        <taxon>Sphaerotilaceae</taxon>
        <taxon>Roseateles</taxon>
    </lineage>
</organism>
<dbReference type="RefSeq" id="WP_285981850.1">
    <property type="nucleotide sequence ID" value="NZ_JASVDS010000002.1"/>
</dbReference>
<proteinExistence type="predicted"/>
<feature type="signal peptide" evidence="1">
    <location>
        <begin position="1"/>
        <end position="21"/>
    </location>
</feature>
<sequence length="274" mass="28880">MNQLSPLTFALLLSTSLTCLAQGPDAVATPEHSLTGNLSLVNDYRFRGLSQTWALPAVQGGFDYAHKSGWYAGTWASNVSGNSYNNGAGLELDLYGGVKLPVMGEGTLDLGALAYVYPGARLNSAPGVATDKRYDNLELYAGLSLGAFSGKLSYALTDYFGLNGDTAGYAYFSALDANGSSKGTLYLDLNYTLDLGQGLTLGAHVGRTEVRHYGDLSYTDLKLSLAKEMLGLNWTAALIATDAKKALYQVGNAAGQDARRVGKAGLVLSVGKTF</sequence>
<feature type="chain" id="PRO_5047020604" evidence="1">
    <location>
        <begin position="22"/>
        <end position="274"/>
    </location>
</feature>
<evidence type="ECO:0000313" key="3">
    <source>
        <dbReference type="Proteomes" id="UP001238603"/>
    </source>
</evidence>
<protein>
    <submittedName>
        <fullName evidence="2">TorF family putative porin</fullName>
    </submittedName>
</protein>
<dbReference type="InterPro" id="IPR010239">
    <property type="entry name" value="CHP02001"/>
</dbReference>
<gene>
    <name evidence="2" type="ORF">QRD43_07420</name>
</gene>
<dbReference type="Pfam" id="PF09694">
    <property type="entry name" value="Gcw_chp"/>
    <property type="match status" value="1"/>
</dbReference>
<reference evidence="2 3" key="1">
    <citation type="submission" date="2023-06" db="EMBL/GenBank/DDBJ databases">
        <title>Pelomonas sp. APW6 16S ribosomal RNA gene genome sequencing and assembly.</title>
        <authorList>
            <person name="Woo H."/>
        </authorList>
    </citation>
    <scope>NUCLEOTIDE SEQUENCE [LARGE SCALE GENOMIC DNA]</scope>
    <source>
        <strain evidence="2 3">APW6</strain>
    </source>
</reference>
<accession>A0ABT7LH24</accession>
<keyword evidence="1" id="KW-0732">Signal</keyword>
<evidence type="ECO:0000256" key="1">
    <source>
        <dbReference type="SAM" id="SignalP"/>
    </source>
</evidence>
<evidence type="ECO:0000313" key="2">
    <source>
        <dbReference type="EMBL" id="MDL5031734.1"/>
    </source>
</evidence>
<name>A0ABT7LH24_9BURK</name>
<keyword evidence="3" id="KW-1185">Reference proteome</keyword>
<dbReference type="Proteomes" id="UP001238603">
    <property type="component" value="Unassembled WGS sequence"/>
</dbReference>
<comment type="caution">
    <text evidence="2">The sequence shown here is derived from an EMBL/GenBank/DDBJ whole genome shotgun (WGS) entry which is preliminary data.</text>
</comment>
<dbReference type="NCBIfam" id="TIGR02001">
    <property type="entry name" value="gcw_chp"/>
    <property type="match status" value="1"/>
</dbReference>
<dbReference type="EMBL" id="JASVDS010000002">
    <property type="protein sequence ID" value="MDL5031734.1"/>
    <property type="molecule type" value="Genomic_DNA"/>
</dbReference>